<dbReference type="Proteomes" id="UP000789525">
    <property type="component" value="Unassembled WGS sequence"/>
</dbReference>
<sequence length="264" mass="31264">MSVIFGIIYFNFLFKQQPLPYECAISVRQKFMMPLLPPINFPKWLEENSDKLQPPVNNFLLQRGDFIVMVVGGPNARTDYHVNQTEEWFYQHKGDMILKVVDNGEFKDISIKEGDMFLLPGNTPHNPVRFANTIGIVMERNRRPEEIDRLRWYCENCKEIVYEESFYCYDLGTQLKPIIQKYAAEVNLRTCKSCGHVNSANEDHKITITTNSPVFPKRYMKYLTKKFMKKQRIRDWLRVVATDQNSYQIRYFNISNEEGEEEEE</sequence>
<dbReference type="EMBL" id="CAJVPT010013309">
    <property type="protein sequence ID" value="CAG8594561.1"/>
    <property type="molecule type" value="Genomic_DNA"/>
</dbReference>
<protein>
    <submittedName>
        <fullName evidence="1">14212_t:CDS:1</fullName>
    </submittedName>
</protein>
<keyword evidence="2" id="KW-1185">Reference proteome</keyword>
<reference evidence="1" key="1">
    <citation type="submission" date="2021-06" db="EMBL/GenBank/DDBJ databases">
        <authorList>
            <person name="Kallberg Y."/>
            <person name="Tangrot J."/>
            <person name="Rosling A."/>
        </authorList>
    </citation>
    <scope>NUCLEOTIDE SEQUENCE</scope>
    <source>
        <strain evidence="1">CL356</strain>
    </source>
</reference>
<name>A0ACA9MLI6_9GLOM</name>
<accession>A0ACA9MLI6</accession>
<proteinExistence type="predicted"/>
<comment type="caution">
    <text evidence="1">The sequence shown here is derived from an EMBL/GenBank/DDBJ whole genome shotgun (WGS) entry which is preliminary data.</text>
</comment>
<evidence type="ECO:0000313" key="1">
    <source>
        <dbReference type="EMBL" id="CAG8594561.1"/>
    </source>
</evidence>
<evidence type="ECO:0000313" key="2">
    <source>
        <dbReference type="Proteomes" id="UP000789525"/>
    </source>
</evidence>
<gene>
    <name evidence="1" type="ORF">ACOLOM_LOCUS6448</name>
</gene>
<organism evidence="1 2">
    <name type="scientific">Acaulospora colombiana</name>
    <dbReference type="NCBI Taxonomy" id="27376"/>
    <lineage>
        <taxon>Eukaryota</taxon>
        <taxon>Fungi</taxon>
        <taxon>Fungi incertae sedis</taxon>
        <taxon>Mucoromycota</taxon>
        <taxon>Glomeromycotina</taxon>
        <taxon>Glomeromycetes</taxon>
        <taxon>Diversisporales</taxon>
        <taxon>Acaulosporaceae</taxon>
        <taxon>Acaulospora</taxon>
    </lineage>
</organism>